<protein>
    <submittedName>
        <fullName evidence="1">I78 family peptidase inhibitor</fullName>
    </submittedName>
</protein>
<organism evidence="1 2">
    <name type="scientific">Shinella oryzae</name>
    <dbReference type="NCBI Taxonomy" id="2871820"/>
    <lineage>
        <taxon>Bacteria</taxon>
        <taxon>Pseudomonadati</taxon>
        <taxon>Pseudomonadota</taxon>
        <taxon>Alphaproteobacteria</taxon>
        <taxon>Hyphomicrobiales</taxon>
        <taxon>Rhizobiaceae</taxon>
        <taxon>Shinella</taxon>
    </lineage>
</organism>
<dbReference type="Pfam" id="PF11720">
    <property type="entry name" value="Inhibitor_I78"/>
    <property type="match status" value="1"/>
</dbReference>
<evidence type="ECO:0000313" key="2">
    <source>
        <dbReference type="Proteomes" id="UP001225788"/>
    </source>
</evidence>
<keyword evidence="1" id="KW-0614">Plasmid</keyword>
<evidence type="ECO:0000313" key="1">
    <source>
        <dbReference type="EMBL" id="WLS06427.1"/>
    </source>
</evidence>
<dbReference type="InterPro" id="IPR021719">
    <property type="entry name" value="Prot_inh_I78"/>
</dbReference>
<dbReference type="RefSeq" id="WP_247222511.1">
    <property type="nucleotide sequence ID" value="NZ_CP132315.1"/>
</dbReference>
<name>A0ABY9KD52_9HYPH</name>
<proteinExistence type="predicted"/>
<sequence>MRLTGATIVRQIAPGQPVQQDYTSARVTIETDPSSGRIAHAACG</sequence>
<gene>
    <name evidence="1" type="ORF">Q9315_23270</name>
</gene>
<dbReference type="EMBL" id="CP132315">
    <property type="protein sequence ID" value="WLS06427.1"/>
    <property type="molecule type" value="Genomic_DNA"/>
</dbReference>
<reference evidence="1 2" key="1">
    <citation type="submission" date="2023-08" db="EMBL/GenBank/DDBJ databases">
        <title>Pathogen: clinical or host-associated sample.</title>
        <authorList>
            <person name="Hergert J."/>
            <person name="Casey R."/>
            <person name="Wagner J."/>
            <person name="Young E.L."/>
            <person name="Oakeson K.F."/>
        </authorList>
    </citation>
    <scope>NUCLEOTIDE SEQUENCE [LARGE SCALE GENOMIC DNA]</scope>
    <source>
        <strain evidence="1 2">UPHL-collab-2</strain>
        <plasmid evidence="1 2">unnamed1</plasmid>
    </source>
</reference>
<dbReference type="Proteomes" id="UP001225788">
    <property type="component" value="Plasmid unnamed1"/>
</dbReference>
<geneLocation type="plasmid" evidence="1 2">
    <name>unnamed1</name>
</geneLocation>
<keyword evidence="2" id="KW-1185">Reference proteome</keyword>
<accession>A0ABY9KD52</accession>
<dbReference type="Gene3D" id="3.30.10.10">
    <property type="entry name" value="Trypsin Inhibitor V, subunit A"/>
    <property type="match status" value="1"/>
</dbReference>